<name>A0AAJ5RM48_9BACI</name>
<organism evidence="1 2">
    <name type="scientific">Lysinibacillus irui</name>
    <dbReference type="NCBI Taxonomy" id="2998077"/>
    <lineage>
        <taxon>Bacteria</taxon>
        <taxon>Bacillati</taxon>
        <taxon>Bacillota</taxon>
        <taxon>Bacilli</taxon>
        <taxon>Bacillales</taxon>
        <taxon>Bacillaceae</taxon>
        <taxon>Lysinibacillus</taxon>
    </lineage>
</organism>
<sequence>MKYELYGDQQSNITILAIPALGERTEFYRPLAKQMFKSFVMVITIYL</sequence>
<proteinExistence type="predicted"/>
<dbReference type="KEGG" id="liu:OU989_10860"/>
<evidence type="ECO:0000313" key="1">
    <source>
        <dbReference type="EMBL" id="WDV08942.1"/>
    </source>
</evidence>
<reference evidence="1" key="1">
    <citation type="submission" date="2022-11" db="EMBL/GenBank/DDBJ databases">
        <title>Lysinibacillus irui.</title>
        <authorList>
            <person name="Akintayo S.O."/>
        </authorList>
    </citation>
    <scope>NUCLEOTIDE SEQUENCE</scope>
    <source>
        <strain evidence="1">IRB4-01</strain>
    </source>
</reference>
<accession>A0AAJ5RM48</accession>
<gene>
    <name evidence="1" type="ORF">OU989_10860</name>
</gene>
<evidence type="ECO:0000313" key="2">
    <source>
        <dbReference type="Proteomes" id="UP001219585"/>
    </source>
</evidence>
<dbReference type="Proteomes" id="UP001219585">
    <property type="component" value="Chromosome"/>
</dbReference>
<dbReference type="RefSeq" id="WP_274797173.1">
    <property type="nucleotide sequence ID" value="NZ_CP113527.1"/>
</dbReference>
<dbReference type="AlphaFoldDB" id="A0AAJ5RM48"/>
<protein>
    <submittedName>
        <fullName evidence="1">Uncharacterized protein</fullName>
    </submittedName>
</protein>
<dbReference type="EMBL" id="CP113527">
    <property type="protein sequence ID" value="WDV08942.1"/>
    <property type="molecule type" value="Genomic_DNA"/>
</dbReference>